<feature type="domain" description="TLDc" evidence="1">
    <location>
        <begin position="1"/>
        <end position="176"/>
    </location>
</feature>
<evidence type="ECO:0000259" key="1">
    <source>
        <dbReference type="PROSITE" id="PS51886"/>
    </source>
</evidence>
<evidence type="ECO:0000313" key="2">
    <source>
        <dbReference type="EMBL" id="KAJ5076248.1"/>
    </source>
</evidence>
<dbReference type="Pfam" id="PF07534">
    <property type="entry name" value="TLD"/>
    <property type="match status" value="1"/>
</dbReference>
<dbReference type="EMBL" id="JAPDFW010000062">
    <property type="protein sequence ID" value="KAJ5076248.1"/>
    <property type="molecule type" value="Genomic_DNA"/>
</dbReference>
<reference evidence="2" key="1">
    <citation type="submission" date="2022-10" db="EMBL/GenBank/DDBJ databases">
        <title>Novel sulphate-reducing endosymbionts in the free-living metamonad Anaeramoeba.</title>
        <authorList>
            <person name="Jerlstrom-Hultqvist J."/>
            <person name="Cepicka I."/>
            <person name="Gallot-Lavallee L."/>
            <person name="Salas-Leiva D."/>
            <person name="Curtis B.A."/>
            <person name="Zahonova K."/>
            <person name="Pipaliya S."/>
            <person name="Dacks J."/>
            <person name="Roger A.J."/>
        </authorList>
    </citation>
    <scope>NUCLEOTIDE SEQUENCE</scope>
    <source>
        <strain evidence="2">BMAN</strain>
    </source>
</reference>
<gene>
    <name evidence="2" type="ORF">M0811_06527</name>
</gene>
<evidence type="ECO:0000313" key="3">
    <source>
        <dbReference type="Proteomes" id="UP001149090"/>
    </source>
</evidence>
<comment type="caution">
    <text evidence="2">The sequence shown here is derived from an EMBL/GenBank/DDBJ whole genome shotgun (WGS) entry which is preliminary data.</text>
</comment>
<proteinExistence type="predicted"/>
<dbReference type="Proteomes" id="UP001149090">
    <property type="component" value="Unassembled WGS sequence"/>
</dbReference>
<accession>A0A9Q0LNU3</accession>
<dbReference type="InterPro" id="IPR006571">
    <property type="entry name" value="TLDc_dom"/>
</dbReference>
<sequence length="176" mass="20043">MKKGFSTKRDGFNSKLWGERVMEKGKALVIAKTTDNFIFGGYTKAGWTEDRSKWSVDYGDNGFIPDPDAFIFSLRNDKNDREPMKFPVKQEEVDYVLWYDHLGLLPSFGRGILSSDLGNEYYSDFSFERSFKGGVSNFGVSFELPDGIEQGTNEAKSYLAGSPKSWEIDELETFFI</sequence>
<name>A0A9Q0LNU3_ANAIG</name>
<protein>
    <recommendedName>
        <fullName evidence="1">TLDc domain-containing protein</fullName>
    </recommendedName>
</protein>
<dbReference type="AlphaFoldDB" id="A0A9Q0LNU3"/>
<keyword evidence="3" id="KW-1185">Reference proteome</keyword>
<organism evidence="2 3">
    <name type="scientific">Anaeramoeba ignava</name>
    <name type="common">Anaerobic marine amoeba</name>
    <dbReference type="NCBI Taxonomy" id="1746090"/>
    <lineage>
        <taxon>Eukaryota</taxon>
        <taxon>Metamonada</taxon>
        <taxon>Anaeramoebidae</taxon>
        <taxon>Anaeramoeba</taxon>
    </lineage>
</organism>
<dbReference type="PROSITE" id="PS51886">
    <property type="entry name" value="TLDC"/>
    <property type="match status" value="1"/>
</dbReference>